<feature type="compositionally biased region" description="Acidic residues" evidence="1">
    <location>
        <begin position="265"/>
        <end position="278"/>
    </location>
</feature>
<name>A0A6A5C170_NAEFO</name>
<gene>
    <name evidence="2" type="ORF">FDP41_001286</name>
</gene>
<dbReference type="Proteomes" id="UP000444721">
    <property type="component" value="Unassembled WGS sequence"/>
</dbReference>
<dbReference type="PANTHER" id="PTHR21575:SF12">
    <property type="entry name" value="PROTEIN HID1"/>
    <property type="match status" value="1"/>
</dbReference>
<dbReference type="GO" id="GO:0005797">
    <property type="term" value="C:Golgi medial cisterna"/>
    <property type="evidence" value="ECO:0007669"/>
    <property type="project" value="TreeGrafter"/>
</dbReference>
<sequence length="902" mass="102213">MGSSDSKLQFKTMFSKLGENYIKHNDHNFWKMLFIQPLSIDDIFTVISPDDIRSLRKVQPANLGTIIYKCIEQLFLFSQPKNYFSESTSAKNSLHLLTRILPFVFEHDDDGFVSDLFFNNVLPGSANLLSVVGGATSSNQQAIEQQAPSTPSDQKIDTQKQQSTSSEQIELVKQEIDQLKQKVEEKLENNISNAPTEPVTKEDEPPVVEPVKEAPKVEEPKETPKQPVESSSGKKKKKKNKKKKGGKEEEKAVAETSVSSTVESNTEEQSETTNEDASTEVSSESPATAAVDEQSTTSTIPQQETVTQEEEKVEEKSVEQAQSVESTNTASVPQTVPDEKKPLPILKIADVNLTTSLAEVMLQTLMRCLFLPDFTVPLGQFNEDNYISLKSDSLDENVLWQVGMGVPLSKGLRSASWEQMENRNDILRCLLTCFSSVLYCDAETCSEFDNKFLSLAVSDRMPHVHNLVYSLLNFVTAYDPRGSLPYSSQLFTDHYTQYIETSLHVLSVLLQHKPKGHANVYHTFFQQFRNTLDMTHLYSKMTLLLRNVVDSHNTYLPSSQKLIEFYEEVLLLLWLILGEAPIFRTFVCKELNITELLIPLLFIIQLHCKQVTKFPIVQLASFTILLLSGNREFGVALNHPYKISTPLDVPVFEGNFADLLILFFNKVMVSDKGIIRGLYDCMLTIIANISPYTKSLSMLSSVKLLNLFEAFASPRFLYSSEKNHQFVSLLLEVFNNIIQYQYEGNVHVIYSILRRGKLFKDLTQEPDLEPIKAAIMKKHEGKQGAEQPFIPTHEWVQSWRPKLPLYTITTLIDTLTPDVEKICSQEYATEEDVIVYLKNTTLVGLLPVPHTIIIRTFQGNSKIDTFIITFIWGCIYVKMSTRVPWVDAKAIKLFRINTVPVQ</sequence>
<dbReference type="GO" id="GO:0016020">
    <property type="term" value="C:membrane"/>
    <property type="evidence" value="ECO:0007669"/>
    <property type="project" value="TreeGrafter"/>
</dbReference>
<dbReference type="Pfam" id="PF12722">
    <property type="entry name" value="Hid1"/>
    <property type="match status" value="1"/>
</dbReference>
<dbReference type="Pfam" id="PF09742">
    <property type="entry name" value="Dymeclin"/>
    <property type="match status" value="1"/>
</dbReference>
<evidence type="ECO:0000313" key="3">
    <source>
        <dbReference type="Proteomes" id="UP000444721"/>
    </source>
</evidence>
<comment type="caution">
    <text evidence="2">The sequence shown here is derived from an EMBL/GenBank/DDBJ whole genome shotgun (WGS) entry which is preliminary data.</text>
</comment>
<dbReference type="OrthoDB" id="432953at2759"/>
<feature type="compositionally biased region" description="Basic and acidic residues" evidence="1">
    <location>
        <begin position="199"/>
        <end position="224"/>
    </location>
</feature>
<evidence type="ECO:0000313" key="2">
    <source>
        <dbReference type="EMBL" id="KAF0979618.1"/>
    </source>
</evidence>
<accession>A0A6A5C170</accession>
<dbReference type="AlphaFoldDB" id="A0A6A5C170"/>
<evidence type="ECO:0008006" key="4">
    <source>
        <dbReference type="Google" id="ProtNLM"/>
    </source>
</evidence>
<dbReference type="RefSeq" id="XP_044564331.1">
    <property type="nucleotide sequence ID" value="XM_044703425.1"/>
</dbReference>
<dbReference type="EMBL" id="VFQX01000023">
    <property type="protein sequence ID" value="KAF0979618.1"/>
    <property type="molecule type" value="Genomic_DNA"/>
</dbReference>
<feature type="region of interest" description="Disordered" evidence="1">
    <location>
        <begin position="188"/>
        <end position="338"/>
    </location>
</feature>
<organism evidence="2 3">
    <name type="scientific">Naegleria fowleri</name>
    <name type="common">Brain eating amoeba</name>
    <dbReference type="NCBI Taxonomy" id="5763"/>
    <lineage>
        <taxon>Eukaryota</taxon>
        <taxon>Discoba</taxon>
        <taxon>Heterolobosea</taxon>
        <taxon>Tetramitia</taxon>
        <taxon>Eutetramitia</taxon>
        <taxon>Vahlkampfiidae</taxon>
        <taxon>Naegleria</taxon>
    </lineage>
</organism>
<dbReference type="InterPro" id="IPR026705">
    <property type="entry name" value="Hid-1/Ecm30"/>
</dbReference>
<dbReference type="VEuPathDB" id="AmoebaDB:NF0127960"/>
<evidence type="ECO:0000256" key="1">
    <source>
        <dbReference type="SAM" id="MobiDB-lite"/>
    </source>
</evidence>
<dbReference type="GeneID" id="68108504"/>
<feature type="compositionally biased region" description="Basic and acidic residues" evidence="1">
    <location>
        <begin position="309"/>
        <end position="318"/>
    </location>
</feature>
<feature type="compositionally biased region" description="Low complexity" evidence="1">
    <location>
        <begin position="255"/>
        <end position="264"/>
    </location>
</feature>
<feature type="compositionally biased region" description="Polar residues" evidence="1">
    <location>
        <begin position="321"/>
        <end position="334"/>
    </location>
</feature>
<feature type="compositionally biased region" description="Basic residues" evidence="1">
    <location>
        <begin position="233"/>
        <end position="245"/>
    </location>
</feature>
<keyword evidence="3" id="KW-1185">Reference proteome</keyword>
<dbReference type="PANTHER" id="PTHR21575">
    <property type="entry name" value="PROTEIN HID1"/>
    <property type="match status" value="1"/>
</dbReference>
<dbReference type="OMA" id="MTHLYSK"/>
<dbReference type="GO" id="GO:0000138">
    <property type="term" value="C:Golgi trans cisterna"/>
    <property type="evidence" value="ECO:0007669"/>
    <property type="project" value="TreeGrafter"/>
</dbReference>
<dbReference type="VEuPathDB" id="AmoebaDB:NfTy_030460"/>
<protein>
    <recommendedName>
        <fullName evidence="4">HID1 domain-containing protein</fullName>
    </recommendedName>
</protein>
<reference evidence="2 3" key="1">
    <citation type="journal article" date="2019" name="Sci. Rep.">
        <title>Nanopore sequencing improves the draft genome of the human pathogenic amoeba Naegleria fowleri.</title>
        <authorList>
            <person name="Liechti N."/>
            <person name="Schurch N."/>
            <person name="Bruggmann R."/>
            <person name="Wittwer M."/>
        </authorList>
    </citation>
    <scope>NUCLEOTIDE SEQUENCE [LARGE SCALE GENOMIC DNA]</scope>
    <source>
        <strain evidence="2 3">ATCC 30894</strain>
    </source>
</reference>
<dbReference type="VEuPathDB" id="AmoebaDB:FDP41_001286"/>
<feature type="region of interest" description="Disordered" evidence="1">
    <location>
        <begin position="139"/>
        <end position="167"/>
    </location>
</feature>
<proteinExistence type="predicted"/>